<feature type="domain" description="Surface antigen" evidence="2">
    <location>
        <begin position="48"/>
        <end position="127"/>
    </location>
</feature>
<reference evidence="3 4" key="1">
    <citation type="submission" date="2017-05" db="EMBL/GenBank/DDBJ databases">
        <authorList>
            <person name="Varghese N."/>
            <person name="Submissions S."/>
        </authorList>
    </citation>
    <scope>NUCLEOTIDE SEQUENCE [LARGE SCALE GENOMIC DNA]</scope>
    <source>
        <strain evidence="3 4">DSM 15949</strain>
    </source>
</reference>
<dbReference type="Proteomes" id="UP001157914">
    <property type="component" value="Unassembled WGS sequence"/>
</dbReference>
<protein>
    <submittedName>
        <fullName evidence="3">Outer membrane surface antigen</fullName>
    </submittedName>
</protein>
<organism evidence="3 4">
    <name type="scientific">Roseibium denhamense</name>
    <dbReference type="NCBI Taxonomy" id="76305"/>
    <lineage>
        <taxon>Bacteria</taxon>
        <taxon>Pseudomonadati</taxon>
        <taxon>Pseudomonadota</taxon>
        <taxon>Alphaproteobacteria</taxon>
        <taxon>Hyphomicrobiales</taxon>
        <taxon>Stappiaceae</taxon>
        <taxon>Roseibium</taxon>
    </lineage>
</organism>
<gene>
    <name evidence="3" type="ORF">SAMN06265374_3244</name>
</gene>
<evidence type="ECO:0000256" key="1">
    <source>
        <dbReference type="SAM" id="SignalP"/>
    </source>
</evidence>
<feature type="signal peptide" evidence="1">
    <location>
        <begin position="1"/>
        <end position="29"/>
    </location>
</feature>
<accession>A0ABY1PBS7</accession>
<dbReference type="EMBL" id="FXTT01000004">
    <property type="protein sequence ID" value="SMP30403.1"/>
    <property type="molecule type" value="Genomic_DNA"/>
</dbReference>
<dbReference type="PROSITE" id="PS51257">
    <property type="entry name" value="PROKAR_LIPOPROTEIN"/>
    <property type="match status" value="1"/>
</dbReference>
<keyword evidence="1" id="KW-0732">Signal</keyword>
<feature type="chain" id="PRO_5045384965" evidence="1">
    <location>
        <begin position="30"/>
        <end position="129"/>
    </location>
</feature>
<dbReference type="InterPro" id="IPR032635">
    <property type="entry name" value="Anti_2"/>
</dbReference>
<comment type="caution">
    <text evidence="3">The sequence shown here is derived from an EMBL/GenBank/DDBJ whole genome shotgun (WGS) entry which is preliminary data.</text>
</comment>
<dbReference type="RefSeq" id="WP_208996986.1">
    <property type="nucleotide sequence ID" value="NZ_BAAAEA010000004.1"/>
</dbReference>
<evidence type="ECO:0000313" key="4">
    <source>
        <dbReference type="Proteomes" id="UP001157914"/>
    </source>
</evidence>
<evidence type="ECO:0000313" key="3">
    <source>
        <dbReference type="EMBL" id="SMP30403.1"/>
    </source>
</evidence>
<dbReference type="Pfam" id="PF16998">
    <property type="entry name" value="17kDa_Anti_2"/>
    <property type="match status" value="1"/>
</dbReference>
<proteinExistence type="predicted"/>
<sequence>MRASITKGCLRGAAFGFLLVAIAGCSAMASRGLEENDQTGSAPILTPGDRILAEQSFQDTLETKTAGQSSTWRNDATGVAGTVTPIKTWKTRTGTYCRSYREKVVLATGKSDSTTGTACRTSAGIWKPA</sequence>
<name>A0ABY1PBS7_9HYPH</name>
<keyword evidence="4" id="KW-1185">Reference proteome</keyword>
<evidence type="ECO:0000259" key="2">
    <source>
        <dbReference type="Pfam" id="PF16998"/>
    </source>
</evidence>